<dbReference type="GO" id="GO:0008115">
    <property type="term" value="F:sarcosine oxidase activity"/>
    <property type="evidence" value="ECO:0007669"/>
    <property type="project" value="UniProtKB-EC"/>
</dbReference>
<dbReference type="OrthoDB" id="9794226at2"/>
<evidence type="ECO:0000256" key="3">
    <source>
        <dbReference type="ARBA" id="ARBA00022827"/>
    </source>
</evidence>
<organism evidence="6 7">
    <name type="scientific">Tautonia plasticadhaerens</name>
    <dbReference type="NCBI Taxonomy" id="2527974"/>
    <lineage>
        <taxon>Bacteria</taxon>
        <taxon>Pseudomonadati</taxon>
        <taxon>Planctomycetota</taxon>
        <taxon>Planctomycetia</taxon>
        <taxon>Isosphaerales</taxon>
        <taxon>Isosphaeraceae</taxon>
        <taxon>Tautonia</taxon>
    </lineage>
</organism>
<dbReference type="PANTHER" id="PTHR10961">
    <property type="entry name" value="PEROXISOMAL SARCOSINE OXIDASE"/>
    <property type="match status" value="1"/>
</dbReference>
<protein>
    <submittedName>
        <fullName evidence="6">Monomeric sarcosine oxidase</fullName>
        <ecNumber evidence="6">1.5.3.1</ecNumber>
    </submittedName>
</protein>
<dbReference type="SUPFAM" id="SSF54373">
    <property type="entry name" value="FAD-linked reductases, C-terminal domain"/>
    <property type="match status" value="1"/>
</dbReference>
<accession>A0A518GY31</accession>
<proteinExistence type="predicted"/>
<dbReference type="KEGG" id="tpla:ElP_13720"/>
<dbReference type="Gene3D" id="3.50.50.60">
    <property type="entry name" value="FAD/NAD(P)-binding domain"/>
    <property type="match status" value="1"/>
</dbReference>
<sequence>MRRLRVMVIGAGAFGGWTALRLGRLGAEVTLVDSWGPGHARASSGGETRVLRRSYPEGDFVRLADRARLLWLEEERRSGLRLFEPIGVLWMSTAPGEFERRSMENLEAHGVPFERLDPSEIARRYPQLRSDDMYGGFFEPGAGYLRASAACRAVRDALVAEGGCYLQAWCEPGEIRSGELSGLTLPDGSTRAADRYVFAGGPWLAGQFGERLGISLRVTRQEVFVFGTPRGDDRFGPGRLPVWAWLGDRFWYGIPGEGSVGGFKVADDTRGPSFDPTSADRIPSADGLERVRNFLADRFPGMAGAPLVDAAVCQYTEAPGGRFLADRLPGTSNAWVSGGGSGHGFKHGPAIGEYLASLVIGDREPGTDRAFSTVEEIRTPR</sequence>
<evidence type="ECO:0000313" key="6">
    <source>
        <dbReference type="EMBL" id="QDV33499.1"/>
    </source>
</evidence>
<dbReference type="Proteomes" id="UP000317835">
    <property type="component" value="Chromosome"/>
</dbReference>
<evidence type="ECO:0000256" key="1">
    <source>
        <dbReference type="ARBA" id="ARBA00001974"/>
    </source>
</evidence>
<dbReference type="InterPro" id="IPR036188">
    <property type="entry name" value="FAD/NAD-bd_sf"/>
</dbReference>
<dbReference type="GO" id="GO:0050660">
    <property type="term" value="F:flavin adenine dinucleotide binding"/>
    <property type="evidence" value="ECO:0007669"/>
    <property type="project" value="InterPro"/>
</dbReference>
<comment type="cofactor">
    <cofactor evidence="1">
        <name>FAD</name>
        <dbReference type="ChEBI" id="CHEBI:57692"/>
    </cofactor>
</comment>
<keyword evidence="7" id="KW-1185">Reference proteome</keyword>
<dbReference type="EC" id="1.5.3.1" evidence="6"/>
<name>A0A518GY31_9BACT</name>
<dbReference type="Gene3D" id="3.30.9.10">
    <property type="entry name" value="D-Amino Acid Oxidase, subunit A, domain 2"/>
    <property type="match status" value="1"/>
</dbReference>
<evidence type="ECO:0000313" key="7">
    <source>
        <dbReference type="Proteomes" id="UP000317835"/>
    </source>
</evidence>
<dbReference type="InterPro" id="IPR045170">
    <property type="entry name" value="MTOX"/>
</dbReference>
<keyword evidence="4 6" id="KW-0560">Oxidoreductase</keyword>
<dbReference type="InterPro" id="IPR006076">
    <property type="entry name" value="FAD-dep_OxRdtase"/>
</dbReference>
<gene>
    <name evidence="6" type="primary">soxA_1</name>
    <name evidence="6" type="ORF">ElP_13720</name>
</gene>
<feature type="domain" description="FAD dependent oxidoreductase" evidence="5">
    <location>
        <begin position="5"/>
        <end position="358"/>
    </location>
</feature>
<reference evidence="6 7" key="1">
    <citation type="submission" date="2019-02" db="EMBL/GenBank/DDBJ databases">
        <title>Deep-cultivation of Planctomycetes and their phenomic and genomic characterization uncovers novel biology.</title>
        <authorList>
            <person name="Wiegand S."/>
            <person name="Jogler M."/>
            <person name="Boedeker C."/>
            <person name="Pinto D."/>
            <person name="Vollmers J."/>
            <person name="Rivas-Marin E."/>
            <person name="Kohn T."/>
            <person name="Peeters S.H."/>
            <person name="Heuer A."/>
            <person name="Rast P."/>
            <person name="Oberbeckmann S."/>
            <person name="Bunk B."/>
            <person name="Jeske O."/>
            <person name="Meyerdierks A."/>
            <person name="Storesund J.E."/>
            <person name="Kallscheuer N."/>
            <person name="Luecker S."/>
            <person name="Lage O.M."/>
            <person name="Pohl T."/>
            <person name="Merkel B.J."/>
            <person name="Hornburger P."/>
            <person name="Mueller R.-W."/>
            <person name="Bruemmer F."/>
            <person name="Labrenz M."/>
            <person name="Spormann A.M."/>
            <person name="Op den Camp H."/>
            <person name="Overmann J."/>
            <person name="Amann R."/>
            <person name="Jetten M.S.M."/>
            <person name="Mascher T."/>
            <person name="Medema M.H."/>
            <person name="Devos D.P."/>
            <person name="Kaster A.-K."/>
            <person name="Ovreas L."/>
            <person name="Rohde M."/>
            <person name="Galperin M.Y."/>
            <person name="Jogler C."/>
        </authorList>
    </citation>
    <scope>NUCLEOTIDE SEQUENCE [LARGE SCALE GENOMIC DNA]</scope>
    <source>
        <strain evidence="6 7">ElP</strain>
    </source>
</reference>
<keyword evidence="2" id="KW-0285">Flavoprotein</keyword>
<keyword evidence="3" id="KW-0274">FAD</keyword>
<dbReference type="AlphaFoldDB" id="A0A518GY31"/>
<dbReference type="SUPFAM" id="SSF51905">
    <property type="entry name" value="FAD/NAD(P)-binding domain"/>
    <property type="match status" value="1"/>
</dbReference>
<evidence type="ECO:0000259" key="5">
    <source>
        <dbReference type="Pfam" id="PF01266"/>
    </source>
</evidence>
<dbReference type="PANTHER" id="PTHR10961:SF46">
    <property type="entry name" value="PEROXISOMAL SARCOSINE OXIDASE"/>
    <property type="match status" value="1"/>
</dbReference>
<dbReference type="Pfam" id="PF01266">
    <property type="entry name" value="DAO"/>
    <property type="match status" value="1"/>
</dbReference>
<evidence type="ECO:0000256" key="4">
    <source>
        <dbReference type="ARBA" id="ARBA00023002"/>
    </source>
</evidence>
<evidence type="ECO:0000256" key="2">
    <source>
        <dbReference type="ARBA" id="ARBA00022630"/>
    </source>
</evidence>
<dbReference type="EMBL" id="CP036426">
    <property type="protein sequence ID" value="QDV33499.1"/>
    <property type="molecule type" value="Genomic_DNA"/>
</dbReference>